<dbReference type="GO" id="GO:0003677">
    <property type="term" value="F:DNA binding"/>
    <property type="evidence" value="ECO:0007669"/>
    <property type="project" value="InterPro"/>
</dbReference>
<organism evidence="4">
    <name type="scientific">marine sediment metagenome</name>
    <dbReference type="NCBI Taxonomy" id="412755"/>
    <lineage>
        <taxon>unclassified sequences</taxon>
        <taxon>metagenomes</taxon>
        <taxon>ecological metagenomes</taxon>
    </lineage>
</organism>
<feature type="domain" description="UvrB interaction" evidence="3">
    <location>
        <begin position="48"/>
        <end position="134"/>
    </location>
</feature>
<dbReference type="AlphaFoldDB" id="X0W7N5"/>
<proteinExistence type="predicted"/>
<evidence type="ECO:0000313" key="4">
    <source>
        <dbReference type="EMBL" id="GAG19277.1"/>
    </source>
</evidence>
<evidence type="ECO:0000256" key="2">
    <source>
        <dbReference type="ARBA" id="ARBA00022840"/>
    </source>
</evidence>
<name>X0W7N5_9ZZZZ</name>
<dbReference type="GO" id="GO:0005524">
    <property type="term" value="F:ATP binding"/>
    <property type="evidence" value="ECO:0007669"/>
    <property type="project" value="UniProtKB-KW"/>
</dbReference>
<feature type="non-terminal residue" evidence="4">
    <location>
        <position position="1"/>
    </location>
</feature>
<dbReference type="GO" id="GO:0009380">
    <property type="term" value="C:excinuclease repair complex"/>
    <property type="evidence" value="ECO:0007669"/>
    <property type="project" value="InterPro"/>
</dbReference>
<dbReference type="InterPro" id="IPR027417">
    <property type="entry name" value="P-loop_NTPase"/>
</dbReference>
<dbReference type="Pfam" id="PF17757">
    <property type="entry name" value="UvrB_inter"/>
    <property type="match status" value="1"/>
</dbReference>
<dbReference type="PANTHER" id="PTHR24029">
    <property type="entry name" value="UVRABC SYSTEM PROTEIN B"/>
    <property type="match status" value="1"/>
</dbReference>
<dbReference type="Gene3D" id="3.30.2060.10">
    <property type="entry name" value="Penicillin-binding protein 1b domain"/>
    <property type="match status" value="1"/>
</dbReference>
<comment type="caution">
    <text evidence="4">The sequence shown here is derived from an EMBL/GenBank/DDBJ whole genome shotgun (WGS) entry which is preliminary data.</text>
</comment>
<accession>X0W7N5</accession>
<dbReference type="InterPro" id="IPR004807">
    <property type="entry name" value="UvrB"/>
</dbReference>
<dbReference type="SUPFAM" id="SSF52540">
    <property type="entry name" value="P-loop containing nucleoside triphosphate hydrolases"/>
    <property type="match status" value="1"/>
</dbReference>
<protein>
    <recommendedName>
        <fullName evidence="3">UvrB interaction domain-containing protein</fullName>
    </recommendedName>
</protein>
<dbReference type="GO" id="GO:0016887">
    <property type="term" value="F:ATP hydrolysis activity"/>
    <property type="evidence" value="ECO:0007669"/>
    <property type="project" value="InterPro"/>
</dbReference>
<evidence type="ECO:0000256" key="1">
    <source>
        <dbReference type="ARBA" id="ARBA00022741"/>
    </source>
</evidence>
<keyword evidence="1" id="KW-0547">Nucleotide-binding</keyword>
<reference evidence="4" key="1">
    <citation type="journal article" date="2014" name="Front. Microbiol.">
        <title>High frequency of phylogenetically diverse reductive dehalogenase-homologous genes in deep subseafloor sedimentary metagenomes.</title>
        <authorList>
            <person name="Kawai M."/>
            <person name="Futagami T."/>
            <person name="Toyoda A."/>
            <person name="Takaki Y."/>
            <person name="Nishi S."/>
            <person name="Hori S."/>
            <person name="Arai W."/>
            <person name="Tsubouchi T."/>
            <person name="Morono Y."/>
            <person name="Uchiyama I."/>
            <person name="Ito T."/>
            <person name="Fujiyama A."/>
            <person name="Inagaki F."/>
            <person name="Takami H."/>
        </authorList>
    </citation>
    <scope>NUCLEOTIDE SEQUENCE</scope>
    <source>
        <strain evidence="4">Expedition CK06-06</strain>
    </source>
</reference>
<dbReference type="PANTHER" id="PTHR24029:SF1">
    <property type="entry name" value="TRANSCRIPTION-REPAIR-COUPLING FACTOR"/>
    <property type="match status" value="1"/>
</dbReference>
<feature type="non-terminal residue" evidence="4">
    <location>
        <position position="261"/>
    </location>
</feature>
<sequence>PTELERLQVLSALANTRNDDAPLIVASAPAFVQKTASYQDFTATCHTVEPGMSVEPLDLLRRWEAMGYRVESIVDVPGTISRRGGIIDIYPPTGELPARLEFFGNTIDSIRLFDPANQRSVREVSSVAVGPATELLTPLQSSKSELESLFGGIDLSGCNSEARQQFEQELAMLSGRQRPGNMEFYAPLFNKDSILSYLPENAILVLDEPQSIKQAVEDLDAKADELRSGKLERGELPASFPRPYFIWEELEAGLERRQCLT</sequence>
<dbReference type="InterPro" id="IPR041471">
    <property type="entry name" value="UvrB_inter"/>
</dbReference>
<dbReference type="EMBL" id="BARS01032857">
    <property type="protein sequence ID" value="GAG19277.1"/>
    <property type="molecule type" value="Genomic_DNA"/>
</dbReference>
<keyword evidence="2" id="KW-0067">ATP-binding</keyword>
<dbReference type="GO" id="GO:0006289">
    <property type="term" value="P:nucleotide-excision repair"/>
    <property type="evidence" value="ECO:0007669"/>
    <property type="project" value="InterPro"/>
</dbReference>
<evidence type="ECO:0000259" key="3">
    <source>
        <dbReference type="Pfam" id="PF17757"/>
    </source>
</evidence>
<gene>
    <name evidence="4" type="ORF">S01H1_50955</name>
</gene>